<feature type="domain" description="HIT" evidence="2">
    <location>
        <begin position="38"/>
        <end position="107"/>
    </location>
</feature>
<protein>
    <submittedName>
        <fullName evidence="3">HIT domain-containing protein</fullName>
    </submittedName>
</protein>
<proteinExistence type="predicted"/>
<dbReference type="PIRSF" id="PIRSF000714">
    <property type="entry name" value="HIT"/>
    <property type="match status" value="1"/>
</dbReference>
<dbReference type="PROSITE" id="PS51084">
    <property type="entry name" value="HIT_2"/>
    <property type="match status" value="1"/>
</dbReference>
<dbReference type="Gene3D" id="3.30.428.10">
    <property type="entry name" value="HIT-like"/>
    <property type="match status" value="1"/>
</dbReference>
<dbReference type="InterPro" id="IPR011146">
    <property type="entry name" value="HIT-like"/>
</dbReference>
<dbReference type="Pfam" id="PF01230">
    <property type="entry name" value="HIT"/>
    <property type="match status" value="1"/>
</dbReference>
<dbReference type="EMBL" id="CP112932">
    <property type="protein sequence ID" value="WPY00144.1"/>
    <property type="molecule type" value="Genomic_DNA"/>
</dbReference>
<organism evidence="3 4">
    <name type="scientific">Candidatus Trichorickettsia mobilis</name>
    <dbReference type="NCBI Taxonomy" id="1346319"/>
    <lineage>
        <taxon>Bacteria</taxon>
        <taxon>Pseudomonadati</taxon>
        <taxon>Pseudomonadota</taxon>
        <taxon>Alphaproteobacteria</taxon>
        <taxon>Rickettsiales</taxon>
        <taxon>Rickettsiaceae</taxon>
        <taxon>Rickettsieae</taxon>
        <taxon>Candidatus Trichorickettsia</taxon>
    </lineage>
</organism>
<dbReference type="RefSeq" id="WP_323738243.1">
    <property type="nucleotide sequence ID" value="NZ_CP112932.1"/>
</dbReference>
<evidence type="ECO:0000313" key="4">
    <source>
        <dbReference type="Proteomes" id="UP001326613"/>
    </source>
</evidence>
<evidence type="ECO:0000259" key="2">
    <source>
        <dbReference type="PROSITE" id="PS51084"/>
    </source>
</evidence>
<evidence type="ECO:0000313" key="3">
    <source>
        <dbReference type="EMBL" id="WPY00144.1"/>
    </source>
</evidence>
<name>A0ABZ0UTE8_9RICK</name>
<dbReference type="SUPFAM" id="SSF54197">
    <property type="entry name" value="HIT-like"/>
    <property type="match status" value="1"/>
</dbReference>
<sequence length="142" mass="16383">MNNDIFYLDPRLSNDSFELINLALSKVMLVNNSFFPWVMLIPRKNNLKEIIDLNQQDRIILMEEISLVSQVMIDAFAPDKLNIAALGNIVPQLHIHIVARYSHDLAWPQPVFGGDKKAYDPNVRKDITDKLVKLVESRWQPT</sequence>
<keyword evidence="4" id="KW-1185">Reference proteome</keyword>
<comment type="caution">
    <text evidence="1">Lacks conserved residue(s) required for the propagation of feature annotation.</text>
</comment>
<dbReference type="InterPro" id="IPR026026">
    <property type="entry name" value="HIT_Hint"/>
</dbReference>
<evidence type="ECO:0000256" key="1">
    <source>
        <dbReference type="PROSITE-ProRule" id="PRU00464"/>
    </source>
</evidence>
<dbReference type="InterPro" id="IPR036265">
    <property type="entry name" value="HIT-like_sf"/>
</dbReference>
<accession>A0ABZ0UTE8</accession>
<gene>
    <name evidence="3" type="ORF">Trichorick_00014</name>
</gene>
<reference evidence="3 4" key="1">
    <citation type="submission" date="2022-10" db="EMBL/GenBank/DDBJ databases">
        <title>Host association and intracellularity evolved multiple times independently in the Rickettsiales.</title>
        <authorList>
            <person name="Castelli M."/>
            <person name="Nardi T."/>
            <person name="Gammuto L."/>
            <person name="Bellinzona G."/>
            <person name="Sabaneyeva E."/>
            <person name="Potekhin A."/>
            <person name="Serra V."/>
            <person name="Petroni G."/>
            <person name="Sassera D."/>
        </authorList>
    </citation>
    <scope>NUCLEOTIDE SEQUENCE [LARGE SCALE GENOMIC DNA]</scope>
    <source>
        <strain evidence="3 4">Kr 154-4</strain>
    </source>
</reference>
<dbReference type="Proteomes" id="UP001326613">
    <property type="component" value="Chromosome"/>
</dbReference>